<comment type="caution">
    <text evidence="2">The sequence shown here is derived from an EMBL/GenBank/DDBJ whole genome shotgun (WGS) entry which is preliminary data.</text>
</comment>
<feature type="transmembrane region" description="Helical" evidence="1">
    <location>
        <begin position="81"/>
        <end position="103"/>
    </location>
</feature>
<dbReference type="EMBL" id="JAGINP010000009">
    <property type="protein sequence ID" value="MBP2292956.1"/>
    <property type="molecule type" value="Genomic_DNA"/>
</dbReference>
<keyword evidence="1" id="KW-1133">Transmembrane helix</keyword>
<dbReference type="RefSeq" id="WP_209766827.1">
    <property type="nucleotide sequence ID" value="NZ_JAGINP010000009.1"/>
</dbReference>
<accession>A0ABS4SK75</accession>
<dbReference type="Proteomes" id="UP000781958">
    <property type="component" value="Unassembled WGS sequence"/>
</dbReference>
<name>A0ABS4SK75_9PROT</name>
<reference evidence="2 3" key="1">
    <citation type="submission" date="2021-03" db="EMBL/GenBank/DDBJ databases">
        <title>Genomic Encyclopedia of Type Strains, Phase III (KMG-III): the genomes of soil and plant-associated and newly described type strains.</title>
        <authorList>
            <person name="Whitman W."/>
        </authorList>
    </citation>
    <scope>NUCLEOTIDE SEQUENCE [LARGE SCALE GENOMIC DNA]</scope>
    <source>
        <strain evidence="2 3">IMMIB AFH-6</strain>
    </source>
</reference>
<keyword evidence="1" id="KW-0472">Membrane</keyword>
<organism evidence="2 3">
    <name type="scientific">Azospirillum rugosum</name>
    <dbReference type="NCBI Taxonomy" id="416170"/>
    <lineage>
        <taxon>Bacteria</taxon>
        <taxon>Pseudomonadati</taxon>
        <taxon>Pseudomonadota</taxon>
        <taxon>Alphaproteobacteria</taxon>
        <taxon>Rhodospirillales</taxon>
        <taxon>Azospirillaceae</taxon>
        <taxon>Azospirillum</taxon>
    </lineage>
</organism>
<proteinExistence type="predicted"/>
<evidence type="ECO:0000313" key="2">
    <source>
        <dbReference type="EMBL" id="MBP2292956.1"/>
    </source>
</evidence>
<gene>
    <name evidence="2" type="ORF">J2851_002738</name>
</gene>
<protein>
    <submittedName>
        <fullName evidence="2">Uncharacterized protein</fullName>
    </submittedName>
</protein>
<keyword evidence="1" id="KW-0812">Transmembrane</keyword>
<feature type="transmembrane region" description="Helical" evidence="1">
    <location>
        <begin position="138"/>
        <end position="160"/>
    </location>
</feature>
<evidence type="ECO:0000313" key="3">
    <source>
        <dbReference type="Proteomes" id="UP000781958"/>
    </source>
</evidence>
<keyword evidence="3" id="KW-1185">Reference proteome</keyword>
<evidence type="ECO:0000256" key="1">
    <source>
        <dbReference type="SAM" id="Phobius"/>
    </source>
</evidence>
<sequence length="187" mass="20885">MRLPAILLGERRFAWRPVVLEDGRRAWLRFVFRVHPVCGLAPMFGGRTAGFTDRIPFCDPGLRGWLRAGLVGRILAMRTRLLACLLVWFAALSAITELVGWLFSWPPVFGGMRVGDAVLYLPGQFLAWRPLVASAHRWMIDAAVLVSLACAGALGVRIWLDLTGSRMRRFGAGRWAGRDDVRRSGLL</sequence>